<proteinExistence type="inferred from homology"/>
<evidence type="ECO:0000256" key="1">
    <source>
        <dbReference type="ARBA" id="ARBA00004651"/>
    </source>
</evidence>
<evidence type="ECO:0000256" key="7">
    <source>
        <dbReference type="SAM" id="Phobius"/>
    </source>
</evidence>
<protein>
    <recommendedName>
        <fullName evidence="8">Glycine transporter domain-containing protein</fullName>
    </recommendedName>
</protein>
<comment type="caution">
    <text evidence="9">The sequence shown here is derived from an EMBL/GenBank/DDBJ whole genome shotgun (WGS) entry which is preliminary data.</text>
</comment>
<dbReference type="STRING" id="915059.NH26_11340"/>
<feature type="domain" description="Glycine transporter" evidence="8">
    <location>
        <begin position="92"/>
        <end position="164"/>
    </location>
</feature>
<evidence type="ECO:0000256" key="3">
    <source>
        <dbReference type="ARBA" id="ARBA00022475"/>
    </source>
</evidence>
<feature type="domain" description="Glycine transporter" evidence="8">
    <location>
        <begin position="6"/>
        <end position="80"/>
    </location>
</feature>
<comment type="subcellular location">
    <subcellularLocation>
        <location evidence="1">Cell membrane</location>
        <topology evidence="1">Multi-pass membrane protein</topology>
    </subcellularLocation>
</comment>
<comment type="similarity">
    <text evidence="2">Belongs to the UPF0126 family.</text>
</comment>
<organism evidence="9 10">
    <name type="scientific">Flammeovirga pacifica</name>
    <dbReference type="NCBI Taxonomy" id="915059"/>
    <lineage>
        <taxon>Bacteria</taxon>
        <taxon>Pseudomonadati</taxon>
        <taxon>Bacteroidota</taxon>
        <taxon>Cytophagia</taxon>
        <taxon>Cytophagales</taxon>
        <taxon>Flammeovirgaceae</taxon>
        <taxon>Flammeovirga</taxon>
    </lineage>
</organism>
<reference evidence="9 10" key="1">
    <citation type="journal article" date="2012" name="Int. J. Syst. Evol. Microbiol.">
        <title>Flammeovirga pacifica sp. nov., isolated from deep-sea sediment.</title>
        <authorList>
            <person name="Xu H."/>
            <person name="Fu Y."/>
            <person name="Yang N."/>
            <person name="Ding Z."/>
            <person name="Lai Q."/>
            <person name="Zeng R."/>
        </authorList>
    </citation>
    <scope>NUCLEOTIDE SEQUENCE [LARGE SCALE GENOMIC DNA]</scope>
    <source>
        <strain evidence="10">DSM 24597 / LMG 26175 / WPAGA1</strain>
    </source>
</reference>
<feature type="transmembrane region" description="Helical" evidence="7">
    <location>
        <begin position="173"/>
        <end position="194"/>
    </location>
</feature>
<dbReference type="OrthoDB" id="9791874at2"/>
<evidence type="ECO:0000259" key="8">
    <source>
        <dbReference type="Pfam" id="PF03458"/>
    </source>
</evidence>
<dbReference type="AlphaFoldDB" id="A0A1S1Z0V3"/>
<dbReference type="GO" id="GO:0005886">
    <property type="term" value="C:plasma membrane"/>
    <property type="evidence" value="ECO:0007669"/>
    <property type="project" value="UniProtKB-SubCell"/>
</dbReference>
<dbReference type="Pfam" id="PF03458">
    <property type="entry name" value="Gly_transporter"/>
    <property type="match status" value="2"/>
</dbReference>
<keyword evidence="10" id="KW-1185">Reference proteome</keyword>
<keyword evidence="6 7" id="KW-0472">Membrane</keyword>
<evidence type="ECO:0000256" key="4">
    <source>
        <dbReference type="ARBA" id="ARBA00022692"/>
    </source>
</evidence>
<evidence type="ECO:0000313" key="10">
    <source>
        <dbReference type="Proteomes" id="UP000179797"/>
    </source>
</evidence>
<keyword evidence="3" id="KW-1003">Cell membrane</keyword>
<dbReference type="Proteomes" id="UP000179797">
    <property type="component" value="Unassembled WGS sequence"/>
</dbReference>
<evidence type="ECO:0000256" key="6">
    <source>
        <dbReference type="ARBA" id="ARBA00023136"/>
    </source>
</evidence>
<evidence type="ECO:0000256" key="5">
    <source>
        <dbReference type="ARBA" id="ARBA00022989"/>
    </source>
</evidence>
<feature type="transmembrane region" description="Helical" evidence="7">
    <location>
        <begin position="112"/>
        <end position="137"/>
    </location>
</feature>
<name>A0A1S1Z0V3_FLAPC</name>
<feature type="transmembrane region" description="Helical" evidence="7">
    <location>
        <begin position="65"/>
        <end position="83"/>
    </location>
</feature>
<dbReference type="PANTHER" id="PTHR30506">
    <property type="entry name" value="INNER MEMBRANE PROTEIN"/>
    <property type="match status" value="1"/>
</dbReference>
<dbReference type="RefSeq" id="WP_044223095.1">
    <property type="nucleotide sequence ID" value="NZ_JRYR02000001.1"/>
</dbReference>
<evidence type="ECO:0000256" key="2">
    <source>
        <dbReference type="ARBA" id="ARBA00008193"/>
    </source>
</evidence>
<sequence length="200" mass="21519">MSLIYFLDLVGTFVFAISGALAASEKKFDIFGALFVASVTAVGGGTVRDTILGSTPVFWTMDTNYLLVISGAVACTVLFKKIVARLRTTLFLFDTLGLGVFTFIGVEKAALMGISPAICIVMGTFTAVLGGVIRDTLCNEVPLIFREEIYATACIVGGLIFVLLTYLNLPVNITTWSSVFTVIGIRILAIKYHITLPKLE</sequence>
<dbReference type="EMBL" id="JRYR02000001">
    <property type="protein sequence ID" value="OHX66904.1"/>
    <property type="molecule type" value="Genomic_DNA"/>
</dbReference>
<accession>A0A1S1Z0V3</accession>
<feature type="transmembrane region" description="Helical" evidence="7">
    <location>
        <begin position="90"/>
        <end position="106"/>
    </location>
</feature>
<dbReference type="PANTHER" id="PTHR30506:SF3">
    <property type="entry name" value="UPF0126 INNER MEMBRANE PROTEIN YADS-RELATED"/>
    <property type="match status" value="1"/>
</dbReference>
<evidence type="ECO:0000313" key="9">
    <source>
        <dbReference type="EMBL" id="OHX66904.1"/>
    </source>
</evidence>
<feature type="transmembrane region" description="Helical" evidence="7">
    <location>
        <begin position="149"/>
        <end position="167"/>
    </location>
</feature>
<dbReference type="InterPro" id="IPR005115">
    <property type="entry name" value="Gly_transporter"/>
</dbReference>
<gene>
    <name evidence="9" type="ORF">NH26_11340</name>
</gene>
<keyword evidence="5 7" id="KW-1133">Transmembrane helix</keyword>
<keyword evidence="4 7" id="KW-0812">Transmembrane</keyword>